<evidence type="ECO:0000313" key="3">
    <source>
        <dbReference type="Proteomes" id="UP001189429"/>
    </source>
</evidence>
<dbReference type="Gene3D" id="3.40.50.1220">
    <property type="entry name" value="TPP-binding domain"/>
    <property type="match status" value="1"/>
</dbReference>
<name>A0ABN9STW4_9DINO</name>
<sequence>MAGFSKTTTAYRRRLDTGRRTSTRSTAVGTILRTQSFSIHGSLRGDLYKDMKNLAKTADLVLVLGTSLSGLNADLCVTQTAGRSLPNLFGEATSLGSVIISPQRTPEDGEASLRFFATADDVMEALAKELHFRVPSDPWYRMASFSSELRVKVPYDKNGKRSNKVQTWWDLSPGSKLTVSKQNNIEGAQQPSYLHITPTVEGEVFLLNERSRYISIRFGGGQTAMQLGVWWIDAALRGGVDHLPVVNVGAVEEPQQILSSQCRA</sequence>
<comment type="caution">
    <text evidence="2">The sequence shown here is derived from an EMBL/GenBank/DDBJ whole genome shotgun (WGS) entry which is preliminary data.</text>
</comment>
<evidence type="ECO:0008006" key="4">
    <source>
        <dbReference type="Google" id="ProtNLM"/>
    </source>
</evidence>
<dbReference type="EMBL" id="CAUYUJ010013224">
    <property type="protein sequence ID" value="CAK0835807.1"/>
    <property type="molecule type" value="Genomic_DNA"/>
</dbReference>
<dbReference type="InterPro" id="IPR029035">
    <property type="entry name" value="DHS-like_NAD/FAD-binding_dom"/>
</dbReference>
<proteinExistence type="predicted"/>
<evidence type="ECO:0000256" key="1">
    <source>
        <dbReference type="SAM" id="MobiDB-lite"/>
    </source>
</evidence>
<dbReference type="Proteomes" id="UP001189429">
    <property type="component" value="Unassembled WGS sequence"/>
</dbReference>
<accession>A0ABN9STW4</accession>
<feature type="compositionally biased region" description="Polar residues" evidence="1">
    <location>
        <begin position="1"/>
        <end position="10"/>
    </location>
</feature>
<feature type="region of interest" description="Disordered" evidence="1">
    <location>
        <begin position="1"/>
        <end position="23"/>
    </location>
</feature>
<keyword evidence="3" id="KW-1185">Reference proteome</keyword>
<dbReference type="SUPFAM" id="SSF52467">
    <property type="entry name" value="DHS-like NAD/FAD-binding domain"/>
    <property type="match status" value="1"/>
</dbReference>
<reference evidence="2" key="1">
    <citation type="submission" date="2023-10" db="EMBL/GenBank/DDBJ databases">
        <authorList>
            <person name="Chen Y."/>
            <person name="Shah S."/>
            <person name="Dougan E. K."/>
            <person name="Thang M."/>
            <person name="Chan C."/>
        </authorList>
    </citation>
    <scope>NUCLEOTIDE SEQUENCE [LARGE SCALE GENOMIC DNA]</scope>
</reference>
<evidence type="ECO:0000313" key="2">
    <source>
        <dbReference type="EMBL" id="CAK0835807.1"/>
    </source>
</evidence>
<protein>
    <recommendedName>
        <fullName evidence="4">Deacetylase sirtuin-type domain-containing protein</fullName>
    </recommendedName>
</protein>
<gene>
    <name evidence="2" type="ORF">PCOR1329_LOCUS32500</name>
</gene>
<organism evidence="2 3">
    <name type="scientific">Prorocentrum cordatum</name>
    <dbReference type="NCBI Taxonomy" id="2364126"/>
    <lineage>
        <taxon>Eukaryota</taxon>
        <taxon>Sar</taxon>
        <taxon>Alveolata</taxon>
        <taxon>Dinophyceae</taxon>
        <taxon>Prorocentrales</taxon>
        <taxon>Prorocentraceae</taxon>
        <taxon>Prorocentrum</taxon>
    </lineage>
</organism>